<reference evidence="3 4" key="2">
    <citation type="submission" date="2018-11" db="EMBL/GenBank/DDBJ databases">
        <authorList>
            <consortium name="Pathogen Informatics"/>
        </authorList>
    </citation>
    <scope>NUCLEOTIDE SEQUENCE [LARGE SCALE GENOMIC DNA]</scope>
</reference>
<proteinExistence type="predicted"/>
<dbReference type="SUPFAM" id="SSF55797">
    <property type="entry name" value="PR-1-like"/>
    <property type="match status" value="1"/>
</dbReference>
<organism evidence="5">
    <name type="scientific">Nippostrongylus brasiliensis</name>
    <name type="common">Rat hookworm</name>
    <dbReference type="NCBI Taxonomy" id="27835"/>
    <lineage>
        <taxon>Eukaryota</taxon>
        <taxon>Metazoa</taxon>
        <taxon>Ecdysozoa</taxon>
        <taxon>Nematoda</taxon>
        <taxon>Chromadorea</taxon>
        <taxon>Rhabditida</taxon>
        <taxon>Rhabditina</taxon>
        <taxon>Rhabditomorpha</taxon>
        <taxon>Strongyloidea</taxon>
        <taxon>Heligmosomidae</taxon>
        <taxon>Nippostrongylus</taxon>
    </lineage>
</organism>
<dbReference type="STRING" id="27835.A0A158R1F5"/>
<sequence>MRECAVGGGQVGQTAHQKTTTSSRAIFNATVKYHSRLNGFRAAPSIAMLRLFTIVGLVVHWTIAQIAVPPPVGPVKRYSEQAFCTTPQTVHDCYVSYLEKYGIHSGQHYLPSYDRLDAQLKSMPLTNICRDFDDLMVCLRLVAIDCISIPVFERFTHWYGKVNEEAVAYVQNHAFFEYACGVGKPGGLTGFWQGEHAFTRQSMTQRIAACLPVGPDMCTRAIAAVDCVKRSLSALCSPSAGSAACGAATNIAQRAQELQVLGVALLATSSLVSDNTDCTGGVMSQTYRNVALGLHNDFSCEAEMAAYNHVITCDQKPTPRRLRWGWKENYQVLKTVHTDELGALQNAIAQWRGFLATIGLPSNMLYTRRIDTGSLYRILTKMLWAKNQHVGCATHRCHGFYFTSCMYSDITDALGQSIYPVAAVCSQCPSGNHCELSNGLCDT</sequence>
<feature type="transmembrane region" description="Helical" evidence="1">
    <location>
        <begin position="42"/>
        <end position="63"/>
    </location>
</feature>
<keyword evidence="1" id="KW-0472">Membrane</keyword>
<keyword evidence="1" id="KW-0812">Transmembrane</keyword>
<accession>A0A158R1F5</accession>
<dbReference type="EMBL" id="UYSL01021117">
    <property type="protein sequence ID" value="VDL77276.1"/>
    <property type="molecule type" value="Genomic_DNA"/>
</dbReference>
<gene>
    <name evidence="3" type="ORF">NBR_LOCUS13687</name>
</gene>
<protein>
    <submittedName>
        <fullName evidence="5">SCP domain-containing protein</fullName>
    </submittedName>
</protein>
<dbReference type="AlphaFoldDB" id="A0A158R1F5"/>
<dbReference type="Pfam" id="PF00188">
    <property type="entry name" value="CAP"/>
    <property type="match status" value="1"/>
</dbReference>
<dbReference type="Proteomes" id="UP000271162">
    <property type="component" value="Unassembled WGS sequence"/>
</dbReference>
<dbReference type="InterPro" id="IPR035940">
    <property type="entry name" value="CAP_sf"/>
</dbReference>
<evidence type="ECO:0000313" key="5">
    <source>
        <dbReference type="WBParaSite" id="NBR_0001368601-mRNA-1"/>
    </source>
</evidence>
<name>A0A158R1F5_NIPBR</name>
<evidence type="ECO:0000313" key="3">
    <source>
        <dbReference type="EMBL" id="VDL77276.1"/>
    </source>
</evidence>
<feature type="domain" description="SCP" evidence="2">
    <location>
        <begin position="298"/>
        <end position="407"/>
    </location>
</feature>
<reference evidence="5" key="1">
    <citation type="submission" date="2016-04" db="UniProtKB">
        <authorList>
            <consortium name="WormBaseParasite"/>
        </authorList>
    </citation>
    <scope>IDENTIFICATION</scope>
</reference>
<dbReference type="WBParaSite" id="NBR_0001368601-mRNA-1">
    <property type="protein sequence ID" value="NBR_0001368601-mRNA-1"/>
    <property type="gene ID" value="NBR_0001368601"/>
</dbReference>
<evidence type="ECO:0000313" key="4">
    <source>
        <dbReference type="Proteomes" id="UP000271162"/>
    </source>
</evidence>
<keyword evidence="4" id="KW-1185">Reference proteome</keyword>
<keyword evidence="1" id="KW-1133">Transmembrane helix</keyword>
<dbReference type="PANTHER" id="PTHR35014:SF1">
    <property type="entry name" value="INFECTION RESPONSE PROTEIN"/>
    <property type="match status" value="1"/>
</dbReference>
<dbReference type="InterPro" id="IPR014044">
    <property type="entry name" value="CAP_dom"/>
</dbReference>
<dbReference type="PANTHER" id="PTHR35014">
    <property type="entry name" value="INFECTION RESPONSE PROTEIN-RELATED"/>
    <property type="match status" value="1"/>
</dbReference>
<dbReference type="Gene3D" id="3.40.33.10">
    <property type="entry name" value="CAP"/>
    <property type="match status" value="1"/>
</dbReference>
<evidence type="ECO:0000259" key="2">
    <source>
        <dbReference type="Pfam" id="PF00188"/>
    </source>
</evidence>
<dbReference type="SMR" id="A0A158R1F5"/>
<evidence type="ECO:0000256" key="1">
    <source>
        <dbReference type="SAM" id="Phobius"/>
    </source>
</evidence>